<dbReference type="Gene3D" id="3.30.420.10">
    <property type="entry name" value="Ribonuclease H-like superfamily/Ribonuclease H"/>
    <property type="match status" value="1"/>
</dbReference>
<dbReference type="PANTHER" id="PTHR12801">
    <property type="entry name" value="RNA EXONUCLEASE REXO1 / RECO3 FAMILY MEMBER-RELATED"/>
    <property type="match status" value="1"/>
</dbReference>
<dbReference type="InterPro" id="IPR036397">
    <property type="entry name" value="RNaseH_sf"/>
</dbReference>
<dbReference type="InterPro" id="IPR012337">
    <property type="entry name" value="RNaseH-like_sf"/>
</dbReference>
<evidence type="ECO:0000256" key="4">
    <source>
        <dbReference type="ARBA" id="ARBA00022722"/>
    </source>
</evidence>
<dbReference type="SMART" id="SM00479">
    <property type="entry name" value="EXOIII"/>
    <property type="match status" value="1"/>
</dbReference>
<dbReference type="AlphaFoldDB" id="A0A1E3NZY2"/>
<keyword evidence="5" id="KW-0378">Hydrolase</keyword>
<feature type="domain" description="Exonuclease" evidence="8">
    <location>
        <begin position="192"/>
        <end position="349"/>
    </location>
</feature>
<dbReference type="STRING" id="683960.A0A1E3NZY2"/>
<dbReference type="FunFam" id="3.30.420.10:FF:000019">
    <property type="entry name" value="RNA exonuclease NEF-sp"/>
    <property type="match status" value="1"/>
</dbReference>
<dbReference type="Pfam" id="PF00929">
    <property type="entry name" value="RNase_T"/>
    <property type="match status" value="1"/>
</dbReference>
<keyword evidence="4" id="KW-0540">Nuclease</keyword>
<dbReference type="SUPFAM" id="SSF53098">
    <property type="entry name" value="Ribonuclease H-like"/>
    <property type="match status" value="1"/>
</dbReference>
<evidence type="ECO:0000259" key="8">
    <source>
        <dbReference type="SMART" id="SM00479"/>
    </source>
</evidence>
<proteinExistence type="inferred from homology"/>
<evidence type="ECO:0000256" key="1">
    <source>
        <dbReference type="ARBA" id="ARBA00004123"/>
    </source>
</evidence>
<evidence type="ECO:0000256" key="5">
    <source>
        <dbReference type="ARBA" id="ARBA00022801"/>
    </source>
</evidence>
<name>A0A1E3NZY2_WICAA</name>
<sequence>KKRKSYLPPSLEILNKETDKNSRFSDLRDLALFILEANGFPSPTIAKVNNRHLIGRVVFLIIPGLELADFGIPEDTEKITSCELTTIPEQLTFFKQHFDKFLMVNSPGDRNSLYPLIKAFTSVPYTKKQKNKKVKELESKTLVLPDLLMTHQDFLENDYPVHPLVLNVPQDQIKPITEGWVDTTPFEHEGSHTFSLDCEMCQTATGKVLTRISLINFDEETLLDEFVKPEDEIVDYLTQYSGITEELLKNVTTSLKDIQDKICKIISADDILIGHSIENDLNVLKIRHPRIIDTSLIFEHPRGPPFKSSLKYLAKQYLDKTIQNGSHDSVEDAKTCLDLVKLKLVNNALLGKVIDGESLFKILGDSGRKAVVLDNLKIQNDHKKYLACSNDDEVVDSILEKAADTDLIVAKFKDLESSLGWDKIPSTQELEENQSTYTDKTQAFEDLNNRLEKIYKGIPGNTAIILTSG</sequence>
<comment type="similarity">
    <text evidence="2">Belongs to the REXO1/REXO3 family.</text>
</comment>
<dbReference type="GO" id="GO:0005634">
    <property type="term" value="C:nucleus"/>
    <property type="evidence" value="ECO:0007669"/>
    <property type="project" value="UniProtKB-SubCell"/>
</dbReference>
<dbReference type="GeneID" id="30198135"/>
<protein>
    <recommendedName>
        <fullName evidence="8">Exonuclease domain-containing protein</fullName>
    </recommendedName>
</protein>
<evidence type="ECO:0000313" key="9">
    <source>
        <dbReference type="EMBL" id="ODQ58574.1"/>
    </source>
</evidence>
<dbReference type="InterPro" id="IPR034922">
    <property type="entry name" value="REX1-like_exo"/>
</dbReference>
<keyword evidence="10" id="KW-1185">Reference proteome</keyword>
<organism evidence="9 10">
    <name type="scientific">Wickerhamomyces anomalus (strain ATCC 58044 / CBS 1984 / NCYC 433 / NRRL Y-366-8)</name>
    <name type="common">Yeast</name>
    <name type="synonym">Hansenula anomala</name>
    <dbReference type="NCBI Taxonomy" id="683960"/>
    <lineage>
        <taxon>Eukaryota</taxon>
        <taxon>Fungi</taxon>
        <taxon>Dikarya</taxon>
        <taxon>Ascomycota</taxon>
        <taxon>Saccharomycotina</taxon>
        <taxon>Saccharomycetes</taxon>
        <taxon>Phaffomycetales</taxon>
        <taxon>Wickerhamomycetaceae</taxon>
        <taxon>Wickerhamomyces</taxon>
    </lineage>
</organism>
<dbReference type="GO" id="GO:0006364">
    <property type="term" value="P:rRNA processing"/>
    <property type="evidence" value="ECO:0007669"/>
    <property type="project" value="UniProtKB-KW"/>
</dbReference>
<dbReference type="PANTHER" id="PTHR12801:SF115">
    <property type="entry name" value="FI18136P1-RELATED"/>
    <property type="match status" value="1"/>
</dbReference>
<feature type="non-terminal residue" evidence="9">
    <location>
        <position position="1"/>
    </location>
</feature>
<dbReference type="InterPro" id="IPR047021">
    <property type="entry name" value="REXO1/3/4-like"/>
</dbReference>
<dbReference type="GO" id="GO:0004527">
    <property type="term" value="F:exonuclease activity"/>
    <property type="evidence" value="ECO:0007669"/>
    <property type="project" value="UniProtKB-KW"/>
</dbReference>
<reference evidence="9 10" key="1">
    <citation type="journal article" date="2016" name="Proc. Natl. Acad. Sci. U.S.A.">
        <title>Comparative genomics of biotechnologically important yeasts.</title>
        <authorList>
            <person name="Riley R."/>
            <person name="Haridas S."/>
            <person name="Wolfe K.H."/>
            <person name="Lopes M.R."/>
            <person name="Hittinger C.T."/>
            <person name="Goeker M."/>
            <person name="Salamov A.A."/>
            <person name="Wisecaver J.H."/>
            <person name="Long T.M."/>
            <person name="Calvey C.H."/>
            <person name="Aerts A.L."/>
            <person name="Barry K.W."/>
            <person name="Choi C."/>
            <person name="Clum A."/>
            <person name="Coughlan A.Y."/>
            <person name="Deshpande S."/>
            <person name="Douglass A.P."/>
            <person name="Hanson S.J."/>
            <person name="Klenk H.-P."/>
            <person name="LaButti K.M."/>
            <person name="Lapidus A."/>
            <person name="Lindquist E.A."/>
            <person name="Lipzen A.M."/>
            <person name="Meier-Kolthoff J.P."/>
            <person name="Ohm R.A."/>
            <person name="Otillar R.P."/>
            <person name="Pangilinan J.L."/>
            <person name="Peng Y."/>
            <person name="Rokas A."/>
            <person name="Rosa C.A."/>
            <person name="Scheuner C."/>
            <person name="Sibirny A.A."/>
            <person name="Slot J.C."/>
            <person name="Stielow J.B."/>
            <person name="Sun H."/>
            <person name="Kurtzman C.P."/>
            <person name="Blackwell M."/>
            <person name="Grigoriev I.V."/>
            <person name="Jeffries T.W."/>
        </authorList>
    </citation>
    <scope>NUCLEOTIDE SEQUENCE [LARGE SCALE GENOMIC DNA]</scope>
    <source>
        <strain evidence="10">ATCC 58044 / CBS 1984 / NCYC 433 / NRRL Y-366-8</strain>
    </source>
</reference>
<evidence type="ECO:0000256" key="7">
    <source>
        <dbReference type="ARBA" id="ARBA00023242"/>
    </source>
</evidence>
<dbReference type="CDD" id="cd06145">
    <property type="entry name" value="REX1_like"/>
    <property type="match status" value="1"/>
</dbReference>
<keyword evidence="3" id="KW-0698">rRNA processing</keyword>
<evidence type="ECO:0000313" key="10">
    <source>
        <dbReference type="Proteomes" id="UP000094112"/>
    </source>
</evidence>
<dbReference type="EMBL" id="KV454211">
    <property type="protein sequence ID" value="ODQ58574.1"/>
    <property type="molecule type" value="Genomic_DNA"/>
</dbReference>
<dbReference type="GO" id="GO:0003676">
    <property type="term" value="F:nucleic acid binding"/>
    <property type="evidence" value="ECO:0007669"/>
    <property type="project" value="InterPro"/>
</dbReference>
<comment type="subcellular location">
    <subcellularLocation>
        <location evidence="1">Nucleus</location>
    </subcellularLocation>
</comment>
<accession>A0A1E3NZY2</accession>
<feature type="non-terminal residue" evidence="9">
    <location>
        <position position="469"/>
    </location>
</feature>
<keyword evidence="7" id="KW-0539">Nucleus</keyword>
<evidence type="ECO:0000256" key="3">
    <source>
        <dbReference type="ARBA" id="ARBA00022552"/>
    </source>
</evidence>
<dbReference type="RefSeq" id="XP_019037781.1">
    <property type="nucleotide sequence ID" value="XM_019180889.1"/>
</dbReference>
<keyword evidence="6" id="KW-0269">Exonuclease</keyword>
<dbReference type="OrthoDB" id="206335at2759"/>
<dbReference type="InterPro" id="IPR013520">
    <property type="entry name" value="Ribonucl_H"/>
</dbReference>
<gene>
    <name evidence="9" type="ORF">WICANDRAFT_20892</name>
</gene>
<evidence type="ECO:0000256" key="2">
    <source>
        <dbReference type="ARBA" id="ARBA00006357"/>
    </source>
</evidence>
<dbReference type="Proteomes" id="UP000094112">
    <property type="component" value="Unassembled WGS sequence"/>
</dbReference>
<evidence type="ECO:0000256" key="6">
    <source>
        <dbReference type="ARBA" id="ARBA00022839"/>
    </source>
</evidence>